<proteinExistence type="predicted"/>
<dbReference type="Gene3D" id="3.50.50.60">
    <property type="entry name" value="FAD/NAD(P)-binding domain"/>
    <property type="match status" value="1"/>
</dbReference>
<dbReference type="InterPro" id="IPR036188">
    <property type="entry name" value="FAD/NAD-bd_sf"/>
</dbReference>
<dbReference type="GO" id="GO:0005737">
    <property type="term" value="C:cytoplasm"/>
    <property type="evidence" value="ECO:0007669"/>
    <property type="project" value="TreeGrafter"/>
</dbReference>
<dbReference type="AlphaFoldDB" id="A0A5E4PLG0"/>
<reference evidence="3 4" key="1">
    <citation type="submission" date="2019-08" db="EMBL/GenBank/DDBJ databases">
        <authorList>
            <person name="Guy L."/>
        </authorList>
    </citation>
    <scope>NUCLEOTIDE SEQUENCE [LARGE SCALE GENOMIC DNA]</scope>
    <source>
        <strain evidence="3 4">SGT-108</strain>
    </source>
</reference>
<dbReference type="PANTHER" id="PTHR13847:SF287">
    <property type="entry name" value="FAD-DEPENDENT OXIDOREDUCTASE DOMAIN-CONTAINING PROTEIN 1"/>
    <property type="match status" value="1"/>
</dbReference>
<dbReference type="KEGG" id="asip:AQUSIP_25440"/>
<evidence type="ECO:0000313" key="3">
    <source>
        <dbReference type="EMBL" id="VVC77217.1"/>
    </source>
</evidence>
<sequence length="346" mass="37800">MAREQADIVIVGAGITGCAIFHELSKRKMGKIVLLEACRIAGKTTGQSGGLIRQFALEPALRACQIEGFQYYHRFHREVGSSCSFHQTGLISRISRASVKSLRVCKNELNPEHYPVIWHDDGDTIRIHEPLAGSVNPVQTSQAWVSAGKAHHGVCYENRPVSRILGDTTGVQGVETSCGEIRSEKVILAAGPMTPALMRTVNLECKIRIKSFQYHLYQRASTLFETAHLDFINDFYVLPLRDGNVLAGCLHQDEPVIHGSDPLPVNNHTAFELHVLIAQQFPALEKAEYSVHTSVDTFTCDGRTEVNAIMPVKGLIVVPPANGGGIKTAPAIAKRITAMLIPHGTA</sequence>
<keyword evidence="4" id="KW-1185">Reference proteome</keyword>
<keyword evidence="1" id="KW-0560">Oxidoreductase</keyword>
<evidence type="ECO:0000313" key="4">
    <source>
        <dbReference type="Proteomes" id="UP000324194"/>
    </source>
</evidence>
<evidence type="ECO:0000256" key="1">
    <source>
        <dbReference type="ARBA" id="ARBA00023002"/>
    </source>
</evidence>
<accession>A0A5E4PLG0</accession>
<dbReference type="RefSeq" id="WP_172622887.1">
    <property type="nucleotide sequence ID" value="NZ_LR699120.1"/>
</dbReference>
<dbReference type="Pfam" id="PF01266">
    <property type="entry name" value="DAO"/>
    <property type="match status" value="1"/>
</dbReference>
<feature type="domain" description="FAD dependent oxidoreductase" evidence="2">
    <location>
        <begin position="7"/>
        <end position="338"/>
    </location>
</feature>
<evidence type="ECO:0000259" key="2">
    <source>
        <dbReference type="Pfam" id="PF01266"/>
    </source>
</evidence>
<dbReference type="Gene3D" id="3.30.9.10">
    <property type="entry name" value="D-Amino Acid Oxidase, subunit A, domain 2"/>
    <property type="match status" value="1"/>
</dbReference>
<dbReference type="InterPro" id="IPR006076">
    <property type="entry name" value="FAD-dep_OxRdtase"/>
</dbReference>
<gene>
    <name evidence="3" type="primary">abo</name>
    <name evidence="3" type="ORF">AQUSIP_25440</name>
</gene>
<dbReference type="PROSITE" id="PS51257">
    <property type="entry name" value="PROKAR_LIPOPROTEIN"/>
    <property type="match status" value="1"/>
</dbReference>
<dbReference type="GO" id="GO:0016491">
    <property type="term" value="F:oxidoreductase activity"/>
    <property type="evidence" value="ECO:0007669"/>
    <property type="project" value="UniProtKB-KW"/>
</dbReference>
<dbReference type="EMBL" id="LR699120">
    <property type="protein sequence ID" value="VVC77217.1"/>
    <property type="molecule type" value="Genomic_DNA"/>
</dbReference>
<dbReference type="SUPFAM" id="SSF51905">
    <property type="entry name" value="FAD/NAD(P)-binding domain"/>
    <property type="match status" value="1"/>
</dbReference>
<organism evidence="3 4">
    <name type="scientific">Aquicella siphonis</name>
    <dbReference type="NCBI Taxonomy" id="254247"/>
    <lineage>
        <taxon>Bacteria</taxon>
        <taxon>Pseudomonadati</taxon>
        <taxon>Pseudomonadota</taxon>
        <taxon>Gammaproteobacteria</taxon>
        <taxon>Legionellales</taxon>
        <taxon>Coxiellaceae</taxon>
        <taxon>Aquicella</taxon>
    </lineage>
</organism>
<name>A0A5E4PLG0_9COXI</name>
<protein>
    <submittedName>
        <fullName evidence="3">4-methylaminobutanoate oxidase (Formaldehyde-forming)</fullName>
    </submittedName>
</protein>
<dbReference type="PANTHER" id="PTHR13847">
    <property type="entry name" value="SARCOSINE DEHYDROGENASE-RELATED"/>
    <property type="match status" value="1"/>
</dbReference>
<dbReference type="Proteomes" id="UP000324194">
    <property type="component" value="Chromosome 2"/>
</dbReference>